<dbReference type="AlphaFoldDB" id="A0AA49FKL2"/>
<dbReference type="Pfam" id="PF02195">
    <property type="entry name" value="ParB_N"/>
    <property type="match status" value="1"/>
</dbReference>
<dbReference type="SMART" id="SM00470">
    <property type="entry name" value="ParB"/>
    <property type="match status" value="1"/>
</dbReference>
<dbReference type="Proteomes" id="UP001234916">
    <property type="component" value="Chromosome"/>
</dbReference>
<name>A0AA49FKL2_9PROT</name>
<dbReference type="PANTHER" id="PTHR33375">
    <property type="entry name" value="CHROMOSOME-PARTITIONING PROTEIN PARB-RELATED"/>
    <property type="match status" value="1"/>
</dbReference>
<dbReference type="InterPro" id="IPR036086">
    <property type="entry name" value="ParB/Sulfiredoxin_sf"/>
</dbReference>
<evidence type="ECO:0000313" key="3">
    <source>
        <dbReference type="EMBL" id="WIM05710.1"/>
    </source>
</evidence>
<evidence type="ECO:0000313" key="2">
    <source>
        <dbReference type="EMBL" id="WIM05692.1"/>
    </source>
</evidence>
<sequence length="126" mass="13928">MTDKLSAGEIRMIPLDRVDVLNPRQRNAKVFGDIVGNIKALGLKKPITVTPRTTDAGERFLLVCGEGRLTAFRNLGETEIPALAIDVSDEDAFLMSLAENIARRQCRPLEILGCSRISYGKQACRR</sequence>
<dbReference type="GO" id="GO:0007059">
    <property type="term" value="P:chromosome segregation"/>
    <property type="evidence" value="ECO:0007669"/>
    <property type="project" value="TreeGrafter"/>
</dbReference>
<dbReference type="EMBL" id="CP107246">
    <property type="protein sequence ID" value="WIM05692.1"/>
    <property type="molecule type" value="Genomic_DNA"/>
</dbReference>
<dbReference type="GO" id="GO:0005694">
    <property type="term" value="C:chromosome"/>
    <property type="evidence" value="ECO:0007669"/>
    <property type="project" value="TreeGrafter"/>
</dbReference>
<dbReference type="KEGG" id="npv:OHM77_13640"/>
<dbReference type="InterPro" id="IPR050336">
    <property type="entry name" value="Chromosome_partition/occlusion"/>
</dbReference>
<evidence type="ECO:0000259" key="1">
    <source>
        <dbReference type="SMART" id="SM00470"/>
    </source>
</evidence>
<gene>
    <name evidence="3" type="ORF">OHM77_00030</name>
    <name evidence="2" type="ORF">OHM77_13640</name>
</gene>
<dbReference type="PANTHER" id="PTHR33375:SF1">
    <property type="entry name" value="CHROMOSOME-PARTITIONING PROTEIN PARB-RELATED"/>
    <property type="match status" value="1"/>
</dbReference>
<dbReference type="Gene3D" id="3.90.1530.10">
    <property type="entry name" value="Conserved hypothetical protein from pyrococcus furiosus pfu- 392566-001, ParB domain"/>
    <property type="match status" value="1"/>
</dbReference>
<proteinExistence type="predicted"/>
<accession>A0AA49FKL2</accession>
<organism evidence="2">
    <name type="scientific">Candidatus Nitricoxidivorans perseverans</name>
    <dbReference type="NCBI Taxonomy" id="2975601"/>
    <lineage>
        <taxon>Bacteria</taxon>
        <taxon>Pseudomonadati</taxon>
        <taxon>Pseudomonadota</taxon>
        <taxon>Betaproteobacteria</taxon>
        <taxon>Nitrosomonadales</taxon>
        <taxon>Sterolibacteriaceae</taxon>
        <taxon>Candidatus Nitricoxidivorans</taxon>
    </lineage>
</organism>
<dbReference type="KEGG" id="npv:OHM77_00030"/>
<feature type="domain" description="ParB-like N-terminal" evidence="1">
    <location>
        <begin position="11"/>
        <end position="101"/>
    </location>
</feature>
<dbReference type="InterPro" id="IPR003115">
    <property type="entry name" value="ParB_N"/>
</dbReference>
<dbReference type="CDD" id="cd16411">
    <property type="entry name" value="ParB_N_like"/>
    <property type="match status" value="1"/>
</dbReference>
<reference evidence="2" key="1">
    <citation type="journal article" date="2023" name="Nat. Microbiol.">
        <title>Enrichment and characterization of a nitric oxide-reducing microbial community in a continuous bioreactor.</title>
        <authorList>
            <person name="Garrido-Amador P."/>
            <person name="Stortenbeker N."/>
            <person name="Wessels H.J.C.T."/>
            <person name="Speth D.R."/>
            <person name="Garcia-Heredia I."/>
            <person name="Kartal B."/>
        </authorList>
    </citation>
    <scope>NUCLEOTIDE SEQUENCE</scope>
    <source>
        <strain evidence="2">MAG1</strain>
    </source>
</reference>
<protein>
    <submittedName>
        <fullName evidence="2">ParB N-terminal domain-containing protein</fullName>
    </submittedName>
</protein>
<dbReference type="SUPFAM" id="SSF110849">
    <property type="entry name" value="ParB/Sulfiredoxin"/>
    <property type="match status" value="1"/>
</dbReference>
<dbReference type="EMBL" id="CP107246">
    <property type="protein sequence ID" value="WIM05710.1"/>
    <property type="molecule type" value="Genomic_DNA"/>
</dbReference>